<keyword evidence="10" id="KW-1185">Reference proteome</keyword>
<feature type="transmembrane region" description="Helical" evidence="7">
    <location>
        <begin position="546"/>
        <end position="565"/>
    </location>
</feature>
<dbReference type="RefSeq" id="WP_188482550.1">
    <property type="nucleotide sequence ID" value="NZ_BMFC01000006.1"/>
</dbReference>
<feature type="transmembrane region" description="Helical" evidence="7">
    <location>
        <begin position="518"/>
        <end position="540"/>
    </location>
</feature>
<dbReference type="SUPFAM" id="SSF160246">
    <property type="entry name" value="EspE N-terminal domain-like"/>
    <property type="match status" value="1"/>
</dbReference>
<keyword evidence="5 7" id="KW-1133">Transmembrane helix</keyword>
<evidence type="ECO:0000256" key="2">
    <source>
        <dbReference type="ARBA" id="ARBA00022676"/>
    </source>
</evidence>
<dbReference type="Pfam" id="PF13641">
    <property type="entry name" value="Glyco_tranf_2_3"/>
    <property type="match status" value="1"/>
</dbReference>
<feature type="transmembrane region" description="Helical" evidence="7">
    <location>
        <begin position="157"/>
        <end position="174"/>
    </location>
</feature>
<dbReference type="InterPro" id="IPR037257">
    <property type="entry name" value="T2SS_E_N_sf"/>
</dbReference>
<proteinExistence type="predicted"/>
<dbReference type="Proteomes" id="UP000645462">
    <property type="component" value="Unassembled WGS sequence"/>
</dbReference>
<dbReference type="SUPFAM" id="SSF53448">
    <property type="entry name" value="Nucleotide-diphospho-sugar transferases"/>
    <property type="match status" value="1"/>
</dbReference>
<evidence type="ECO:0000256" key="6">
    <source>
        <dbReference type="ARBA" id="ARBA00023136"/>
    </source>
</evidence>
<gene>
    <name evidence="9" type="ORF">GCM10011363_26650</name>
</gene>
<evidence type="ECO:0000256" key="1">
    <source>
        <dbReference type="ARBA" id="ARBA00004141"/>
    </source>
</evidence>
<evidence type="ECO:0000256" key="4">
    <source>
        <dbReference type="ARBA" id="ARBA00022692"/>
    </source>
</evidence>
<dbReference type="PANTHER" id="PTHR43867">
    <property type="entry name" value="CELLULOSE SYNTHASE CATALYTIC SUBUNIT A [UDP-FORMING]"/>
    <property type="match status" value="1"/>
</dbReference>
<keyword evidence="6 7" id="KW-0472">Membrane</keyword>
<evidence type="ECO:0000259" key="8">
    <source>
        <dbReference type="Pfam" id="PF05157"/>
    </source>
</evidence>
<sequence>MFGWSQSRIETPFMLEQAHRSGGALLPAVSGDDAGRVLHTARQLATRQRRINPDTYPPDPDLDRLLPPDFCLEYRVLPWGRVGDAILVGTIPGRDRTQLRDVLEHVLGPVLFAELSEEDLLRTITYRHGDYLADLAERLVPDDYSCRDINKLTLSRALVASLFFGISLALIYVFPNAFFAGITAVAAVNLLATLGFKIAMLMAGYRKPPSRPVDVPLAEKPVVSLIVPLFDEAAIAHALVLRLSRLTYPKSLLDVVLVLEDKDEKTRDMIKAVSLPGWMRVLHVPDGKVTTKPRALNYALGHTRGDIIGVLDAEDAPATDQIERVVEAFHLSPPNVACVQGILDFYNTKSNWLTRCFTIEYAVWFRIVLAGAARLGLPIPLGGTTVYLKRAALKHVGGWDAHNVTEDADLGIRLSRFGYRTILIPTVTREEATKGHRAWIRQRSRWLKGYIVTYLVHMRRPFRLLRDLGLRKFIGFQFFFLTTIVQFTLAPALWTFWLVLFGIAVPLFDVIPADWAKGLLALFLLAELVTLLTGFVAVARTQHKGLMQWVPMMFFYFPLGVLAVYKAWSELVFKPFYWDKTAHGRSEPDIPGGDIHATIADQR</sequence>
<dbReference type="EMBL" id="BMFC01000006">
    <property type="protein sequence ID" value="GGC08617.1"/>
    <property type="molecule type" value="Genomic_DNA"/>
</dbReference>
<dbReference type="Pfam" id="PF05157">
    <property type="entry name" value="MshEN"/>
    <property type="match status" value="1"/>
</dbReference>
<dbReference type="InterPro" id="IPR007831">
    <property type="entry name" value="T2SS_GspE_N"/>
</dbReference>
<comment type="caution">
    <text evidence="9">The sequence shown here is derived from an EMBL/GenBank/DDBJ whole genome shotgun (WGS) entry which is preliminary data.</text>
</comment>
<protein>
    <submittedName>
        <fullName evidence="9">Glycosyl transferase</fullName>
    </submittedName>
</protein>
<evidence type="ECO:0000256" key="5">
    <source>
        <dbReference type="ARBA" id="ARBA00022989"/>
    </source>
</evidence>
<organism evidence="9 10">
    <name type="scientific">Marivita lacus</name>
    <dbReference type="NCBI Taxonomy" id="1323742"/>
    <lineage>
        <taxon>Bacteria</taxon>
        <taxon>Pseudomonadati</taxon>
        <taxon>Pseudomonadota</taxon>
        <taxon>Alphaproteobacteria</taxon>
        <taxon>Rhodobacterales</taxon>
        <taxon>Roseobacteraceae</taxon>
        <taxon>Marivita</taxon>
    </lineage>
</organism>
<evidence type="ECO:0000256" key="7">
    <source>
        <dbReference type="SAM" id="Phobius"/>
    </source>
</evidence>
<name>A0ABQ1KUK7_9RHOB</name>
<dbReference type="GO" id="GO:0016740">
    <property type="term" value="F:transferase activity"/>
    <property type="evidence" value="ECO:0007669"/>
    <property type="project" value="UniProtKB-KW"/>
</dbReference>
<dbReference type="PANTHER" id="PTHR43867:SF2">
    <property type="entry name" value="CELLULOSE SYNTHASE CATALYTIC SUBUNIT A [UDP-FORMING]"/>
    <property type="match status" value="1"/>
</dbReference>
<feature type="domain" description="Type II secretion system protein GspE N-terminal" evidence="8">
    <location>
        <begin position="50"/>
        <end position="109"/>
    </location>
</feature>
<comment type="subcellular location">
    <subcellularLocation>
        <location evidence="1">Membrane</location>
        <topology evidence="1">Multi-pass membrane protein</topology>
    </subcellularLocation>
</comment>
<keyword evidence="4 7" id="KW-0812">Transmembrane</keyword>
<evidence type="ECO:0000313" key="10">
    <source>
        <dbReference type="Proteomes" id="UP000645462"/>
    </source>
</evidence>
<keyword evidence="2" id="KW-0328">Glycosyltransferase</keyword>
<dbReference type="Gene3D" id="3.90.550.10">
    <property type="entry name" value="Spore Coat Polysaccharide Biosynthesis Protein SpsA, Chain A"/>
    <property type="match status" value="1"/>
</dbReference>
<reference evidence="10" key="1">
    <citation type="journal article" date="2019" name="Int. J. Syst. Evol. Microbiol.">
        <title>The Global Catalogue of Microorganisms (GCM) 10K type strain sequencing project: providing services to taxonomists for standard genome sequencing and annotation.</title>
        <authorList>
            <consortium name="The Broad Institute Genomics Platform"/>
            <consortium name="The Broad Institute Genome Sequencing Center for Infectious Disease"/>
            <person name="Wu L."/>
            <person name="Ma J."/>
        </authorList>
    </citation>
    <scope>NUCLEOTIDE SEQUENCE [LARGE SCALE GENOMIC DNA]</scope>
    <source>
        <strain evidence="10">CGMCC 1.12478</strain>
    </source>
</reference>
<feature type="transmembrane region" description="Helical" evidence="7">
    <location>
        <begin position="180"/>
        <end position="203"/>
    </location>
</feature>
<dbReference type="InterPro" id="IPR050321">
    <property type="entry name" value="Glycosyltr_2/OpgH_subfam"/>
</dbReference>
<dbReference type="InterPro" id="IPR029044">
    <property type="entry name" value="Nucleotide-diphossugar_trans"/>
</dbReference>
<accession>A0ABQ1KUK7</accession>
<keyword evidence="3 9" id="KW-0808">Transferase</keyword>
<feature type="transmembrane region" description="Helical" evidence="7">
    <location>
        <begin position="493"/>
        <end position="511"/>
    </location>
</feature>
<evidence type="ECO:0000256" key="3">
    <source>
        <dbReference type="ARBA" id="ARBA00022679"/>
    </source>
</evidence>
<feature type="transmembrane region" description="Helical" evidence="7">
    <location>
        <begin position="468"/>
        <end position="487"/>
    </location>
</feature>
<evidence type="ECO:0000313" key="9">
    <source>
        <dbReference type="EMBL" id="GGC08617.1"/>
    </source>
</evidence>